<dbReference type="InterPro" id="IPR013325">
    <property type="entry name" value="RNA_pol_sigma_r2"/>
</dbReference>
<keyword evidence="2" id="KW-0805">Transcription regulation</keyword>
<gene>
    <name evidence="8" type="ORF">JOF54_002434</name>
</gene>
<dbReference type="InterPro" id="IPR007627">
    <property type="entry name" value="RNA_pol_sigma70_r2"/>
</dbReference>
<comment type="similarity">
    <text evidence="1">Belongs to the sigma-70 factor family. ECF subfamily.</text>
</comment>
<evidence type="ECO:0000259" key="7">
    <source>
        <dbReference type="Pfam" id="PF20239"/>
    </source>
</evidence>
<keyword evidence="9" id="KW-1185">Reference proteome</keyword>
<dbReference type="Pfam" id="PF08281">
    <property type="entry name" value="Sigma70_r4_2"/>
    <property type="match status" value="1"/>
</dbReference>
<comment type="caution">
    <text evidence="8">The sequence shown here is derived from an EMBL/GenBank/DDBJ whole genome shotgun (WGS) entry which is preliminary data.</text>
</comment>
<evidence type="ECO:0000313" key="8">
    <source>
        <dbReference type="EMBL" id="MBP2417512.1"/>
    </source>
</evidence>
<dbReference type="SUPFAM" id="SSF88946">
    <property type="entry name" value="Sigma2 domain of RNA polymerase sigma factors"/>
    <property type="match status" value="1"/>
</dbReference>
<dbReference type="Gene3D" id="1.10.1740.10">
    <property type="match status" value="1"/>
</dbReference>
<dbReference type="InterPro" id="IPR013324">
    <property type="entry name" value="RNA_pol_sigma_r3/r4-like"/>
</dbReference>
<dbReference type="InterPro" id="IPR013249">
    <property type="entry name" value="RNA_pol_sigma70_r4_t2"/>
</dbReference>
<evidence type="ECO:0000256" key="1">
    <source>
        <dbReference type="ARBA" id="ARBA00010641"/>
    </source>
</evidence>
<dbReference type="PANTHER" id="PTHR47756">
    <property type="entry name" value="BLL6612 PROTEIN-RELATED"/>
    <property type="match status" value="1"/>
</dbReference>
<protein>
    <submittedName>
        <fullName evidence="8">RNA polymerase sigma-70 factor (ECF subfamily)</fullName>
    </submittedName>
</protein>
<proteinExistence type="inferred from homology"/>
<evidence type="ECO:0000256" key="3">
    <source>
        <dbReference type="ARBA" id="ARBA00023082"/>
    </source>
</evidence>
<evidence type="ECO:0000256" key="4">
    <source>
        <dbReference type="ARBA" id="ARBA00023163"/>
    </source>
</evidence>
<keyword evidence="4" id="KW-0804">Transcription</keyword>
<dbReference type="PANTHER" id="PTHR47756:SF2">
    <property type="entry name" value="BLL6612 PROTEIN"/>
    <property type="match status" value="1"/>
</dbReference>
<evidence type="ECO:0000259" key="5">
    <source>
        <dbReference type="Pfam" id="PF04542"/>
    </source>
</evidence>
<accession>A0ABS4Z8X2</accession>
<keyword evidence="3" id="KW-0731">Sigma factor</keyword>
<name>A0ABS4Z8X2_9ACTN</name>
<dbReference type="EMBL" id="JAGIOB010000001">
    <property type="protein sequence ID" value="MBP2417512.1"/>
    <property type="molecule type" value="Genomic_DNA"/>
</dbReference>
<dbReference type="InterPro" id="IPR046531">
    <property type="entry name" value="DUF6596"/>
</dbReference>
<dbReference type="Pfam" id="PF20239">
    <property type="entry name" value="DUF6596"/>
    <property type="match status" value="1"/>
</dbReference>
<sequence length="382" mass="41681">MTHDVQLAEDAVQDASLRALTAWEAEGIPNAPRAWLTVAARRRALDLVRREAARGGKEEEAIRVQNLFRAEPPDSDVPDDLLRLIFTCCHPALSTEAQVALALRTLCGLSTAEVAHALLVPEATMLKRLTRAKQKIKQARIPYRVPPAAELPDRVRGVVSVVYLLFNEGYVASAGDTAIRTNLVDEATRLAWLLHELMPDEPSVSGVLALMLLHDCRREARLDGHGDPVLLADQDRSTWDQDKIRVGVELLGHGLSRTPDRPDPYVVQAAIAACHVLAPSYATVPWSAIVSWYDVLLTVSDTPVVRLNRAVAVAELCGPAAGLAEVDGIPDLPHYAWWHATRSLLLARLGRHEDAEKARETALGLDANLVLHHGLSTGDVIA</sequence>
<dbReference type="InterPro" id="IPR014284">
    <property type="entry name" value="RNA_pol_sigma-70_dom"/>
</dbReference>
<reference evidence="8 9" key="1">
    <citation type="submission" date="2021-03" db="EMBL/GenBank/DDBJ databases">
        <title>Sequencing the genomes of 1000 actinobacteria strains.</title>
        <authorList>
            <person name="Klenk H.-P."/>
        </authorList>
    </citation>
    <scope>NUCLEOTIDE SEQUENCE [LARGE SCALE GENOMIC DNA]</scope>
    <source>
        <strain evidence="8 9">DSM 12936</strain>
    </source>
</reference>
<feature type="domain" description="RNA polymerase sigma-70 region 2" evidence="5">
    <location>
        <begin position="2"/>
        <end position="52"/>
    </location>
</feature>
<dbReference type="Pfam" id="PF04542">
    <property type="entry name" value="Sigma70_r2"/>
    <property type="match status" value="1"/>
</dbReference>
<organism evidence="8 9">
    <name type="scientific">Microlunatus capsulatus</name>
    <dbReference type="NCBI Taxonomy" id="99117"/>
    <lineage>
        <taxon>Bacteria</taxon>
        <taxon>Bacillati</taxon>
        <taxon>Actinomycetota</taxon>
        <taxon>Actinomycetes</taxon>
        <taxon>Propionibacteriales</taxon>
        <taxon>Propionibacteriaceae</taxon>
        <taxon>Microlunatus</taxon>
    </lineage>
</organism>
<feature type="domain" description="DUF6596" evidence="7">
    <location>
        <begin position="154"/>
        <end position="252"/>
    </location>
</feature>
<dbReference type="Proteomes" id="UP000758168">
    <property type="component" value="Unassembled WGS sequence"/>
</dbReference>
<evidence type="ECO:0000313" key="9">
    <source>
        <dbReference type="Proteomes" id="UP000758168"/>
    </source>
</evidence>
<feature type="domain" description="RNA polymerase sigma factor 70 region 4 type 2" evidence="6">
    <location>
        <begin position="85"/>
        <end position="136"/>
    </location>
</feature>
<dbReference type="InterPro" id="IPR036388">
    <property type="entry name" value="WH-like_DNA-bd_sf"/>
</dbReference>
<evidence type="ECO:0000259" key="6">
    <source>
        <dbReference type="Pfam" id="PF08281"/>
    </source>
</evidence>
<dbReference type="NCBIfam" id="TIGR02937">
    <property type="entry name" value="sigma70-ECF"/>
    <property type="match status" value="1"/>
</dbReference>
<dbReference type="SUPFAM" id="SSF88659">
    <property type="entry name" value="Sigma3 and sigma4 domains of RNA polymerase sigma factors"/>
    <property type="match status" value="1"/>
</dbReference>
<evidence type="ECO:0000256" key="2">
    <source>
        <dbReference type="ARBA" id="ARBA00023015"/>
    </source>
</evidence>
<dbReference type="Gene3D" id="1.10.10.10">
    <property type="entry name" value="Winged helix-like DNA-binding domain superfamily/Winged helix DNA-binding domain"/>
    <property type="match status" value="1"/>
</dbReference>